<dbReference type="Proteomes" id="UP000826195">
    <property type="component" value="Unassembled WGS sequence"/>
</dbReference>
<sequence>MKGMKTSTGWKVCTLVQMRVNEPPANSLVHRSILSFALHSVQSWWLWNQREPLLHWEESASSKTLRGSR</sequence>
<reference evidence="1 2" key="1">
    <citation type="journal article" date="2021" name="J. Hered.">
        <title>A chromosome-level genome assembly of the parasitoid wasp, Cotesia glomerata (Hymenoptera: Braconidae).</title>
        <authorList>
            <person name="Pinto B.J."/>
            <person name="Weis J.J."/>
            <person name="Gamble T."/>
            <person name="Ode P.J."/>
            <person name="Paul R."/>
            <person name="Zaspel J.M."/>
        </authorList>
    </citation>
    <scope>NUCLEOTIDE SEQUENCE [LARGE SCALE GENOMIC DNA]</scope>
    <source>
        <strain evidence="1">CgM1</strain>
    </source>
</reference>
<gene>
    <name evidence="1" type="ORF">KQX54_004542</name>
</gene>
<protein>
    <submittedName>
        <fullName evidence="1">Uncharacterized protein</fullName>
    </submittedName>
</protein>
<name>A0AAV7I6Y1_COTGL</name>
<organism evidence="1 2">
    <name type="scientific">Cotesia glomerata</name>
    <name type="common">Lepidopteran parasitic wasp</name>
    <name type="synonym">Apanteles glomeratus</name>
    <dbReference type="NCBI Taxonomy" id="32391"/>
    <lineage>
        <taxon>Eukaryota</taxon>
        <taxon>Metazoa</taxon>
        <taxon>Ecdysozoa</taxon>
        <taxon>Arthropoda</taxon>
        <taxon>Hexapoda</taxon>
        <taxon>Insecta</taxon>
        <taxon>Pterygota</taxon>
        <taxon>Neoptera</taxon>
        <taxon>Endopterygota</taxon>
        <taxon>Hymenoptera</taxon>
        <taxon>Apocrita</taxon>
        <taxon>Ichneumonoidea</taxon>
        <taxon>Braconidae</taxon>
        <taxon>Microgastrinae</taxon>
        <taxon>Cotesia</taxon>
    </lineage>
</organism>
<dbReference type="AlphaFoldDB" id="A0AAV7I6Y1"/>
<accession>A0AAV7I6Y1</accession>
<dbReference type="EMBL" id="JAHXZJ010002237">
    <property type="protein sequence ID" value="KAH0545921.1"/>
    <property type="molecule type" value="Genomic_DNA"/>
</dbReference>
<evidence type="ECO:0000313" key="1">
    <source>
        <dbReference type="EMBL" id="KAH0545921.1"/>
    </source>
</evidence>
<proteinExistence type="predicted"/>
<evidence type="ECO:0000313" key="2">
    <source>
        <dbReference type="Proteomes" id="UP000826195"/>
    </source>
</evidence>
<comment type="caution">
    <text evidence="1">The sequence shown here is derived from an EMBL/GenBank/DDBJ whole genome shotgun (WGS) entry which is preliminary data.</text>
</comment>
<keyword evidence="2" id="KW-1185">Reference proteome</keyword>